<feature type="compositionally biased region" description="Basic and acidic residues" evidence="1">
    <location>
        <begin position="128"/>
        <end position="144"/>
    </location>
</feature>
<feature type="region of interest" description="Disordered" evidence="1">
    <location>
        <begin position="123"/>
        <end position="165"/>
    </location>
</feature>
<proteinExistence type="predicted"/>
<feature type="compositionally biased region" description="Basic and acidic residues" evidence="1">
    <location>
        <begin position="44"/>
        <end position="70"/>
    </location>
</feature>
<feature type="region of interest" description="Disordered" evidence="1">
    <location>
        <begin position="1"/>
        <end position="105"/>
    </location>
</feature>
<name>A0A8D8B323_CULPI</name>
<sequence length="165" mass="17787">MSGGHFRHVPPVGSRRHDPSTARRHNLRQNDPLQESFADSALLEARRDLPPGRRPVSDVPRRGHAQEPHHRSQHPGPAASAAGDPRGRIDAPVPDGAGTDRGRMRVGPVLHLATNGGAPDYGGLAAVEHGRDGFDPGTVRDRGHPRGHHRVHWAEHPGPVQLPGE</sequence>
<dbReference type="EMBL" id="HBUE01053637">
    <property type="protein sequence ID" value="CAG6465559.1"/>
    <property type="molecule type" value="Transcribed_RNA"/>
</dbReference>
<evidence type="ECO:0000313" key="2">
    <source>
        <dbReference type="EMBL" id="CAG6465562.1"/>
    </source>
</evidence>
<accession>A0A8D8B323</accession>
<organism evidence="2">
    <name type="scientific">Culex pipiens</name>
    <name type="common">House mosquito</name>
    <dbReference type="NCBI Taxonomy" id="7175"/>
    <lineage>
        <taxon>Eukaryota</taxon>
        <taxon>Metazoa</taxon>
        <taxon>Ecdysozoa</taxon>
        <taxon>Arthropoda</taxon>
        <taxon>Hexapoda</taxon>
        <taxon>Insecta</taxon>
        <taxon>Pterygota</taxon>
        <taxon>Neoptera</taxon>
        <taxon>Endopterygota</taxon>
        <taxon>Diptera</taxon>
        <taxon>Nematocera</taxon>
        <taxon>Culicoidea</taxon>
        <taxon>Culicidae</taxon>
        <taxon>Culicinae</taxon>
        <taxon>Culicini</taxon>
        <taxon>Culex</taxon>
        <taxon>Culex</taxon>
    </lineage>
</organism>
<protein>
    <submittedName>
        <fullName evidence="2">(northern house mosquito) hypothetical protein</fullName>
    </submittedName>
</protein>
<evidence type="ECO:0000256" key="1">
    <source>
        <dbReference type="SAM" id="MobiDB-lite"/>
    </source>
</evidence>
<reference evidence="2" key="1">
    <citation type="submission" date="2021-05" db="EMBL/GenBank/DDBJ databases">
        <authorList>
            <person name="Alioto T."/>
            <person name="Alioto T."/>
            <person name="Gomez Garrido J."/>
        </authorList>
    </citation>
    <scope>NUCLEOTIDE SEQUENCE</scope>
</reference>
<dbReference type="AlphaFoldDB" id="A0A8D8B323"/>
<dbReference type="EMBL" id="HBUE01053638">
    <property type="protein sequence ID" value="CAG6465562.1"/>
    <property type="molecule type" value="Transcribed_RNA"/>
</dbReference>